<protein>
    <submittedName>
        <fullName evidence="1">Uncharacterized protein</fullName>
    </submittedName>
</protein>
<dbReference type="InterPro" id="IPR015915">
    <property type="entry name" value="Kelch-typ_b-propeller"/>
</dbReference>
<dbReference type="OrthoDB" id="1490241at2759"/>
<dbReference type="Proteomes" id="UP000626092">
    <property type="component" value="Unassembled WGS sequence"/>
</dbReference>
<reference evidence="1" key="1">
    <citation type="submission" date="2019-11" db="EMBL/GenBank/DDBJ databases">
        <authorList>
            <person name="Liu Y."/>
            <person name="Hou J."/>
            <person name="Li T.-Q."/>
            <person name="Guan C.-H."/>
            <person name="Wu X."/>
            <person name="Wu H.-Z."/>
            <person name="Ling F."/>
            <person name="Zhang R."/>
            <person name="Shi X.-G."/>
            <person name="Ren J.-P."/>
            <person name="Chen E.-F."/>
            <person name="Sun J.-M."/>
        </authorList>
    </citation>
    <scope>NUCLEOTIDE SEQUENCE</scope>
    <source>
        <strain evidence="1">Adult_tree_wgs_1</strain>
        <tissue evidence="1">Leaves</tissue>
    </source>
</reference>
<proteinExistence type="predicted"/>
<evidence type="ECO:0000313" key="2">
    <source>
        <dbReference type="Proteomes" id="UP000626092"/>
    </source>
</evidence>
<evidence type="ECO:0000313" key="1">
    <source>
        <dbReference type="EMBL" id="KAF7116215.1"/>
    </source>
</evidence>
<keyword evidence="2" id="KW-1185">Reference proteome</keyword>
<dbReference type="EMBL" id="WJXA01000087">
    <property type="protein sequence ID" value="KAF7116215.1"/>
    <property type="molecule type" value="Genomic_DNA"/>
</dbReference>
<comment type="caution">
    <text evidence="1">The sequence shown here is derived from an EMBL/GenBank/DDBJ whole genome shotgun (WGS) entry which is preliminary data.</text>
</comment>
<organism evidence="1 2">
    <name type="scientific">Rhododendron simsii</name>
    <name type="common">Sims's rhododendron</name>
    <dbReference type="NCBI Taxonomy" id="118357"/>
    <lineage>
        <taxon>Eukaryota</taxon>
        <taxon>Viridiplantae</taxon>
        <taxon>Streptophyta</taxon>
        <taxon>Embryophyta</taxon>
        <taxon>Tracheophyta</taxon>
        <taxon>Spermatophyta</taxon>
        <taxon>Magnoliopsida</taxon>
        <taxon>eudicotyledons</taxon>
        <taxon>Gunneridae</taxon>
        <taxon>Pentapetalae</taxon>
        <taxon>asterids</taxon>
        <taxon>Ericales</taxon>
        <taxon>Ericaceae</taxon>
        <taxon>Ericoideae</taxon>
        <taxon>Rhodoreae</taxon>
        <taxon>Rhododendron</taxon>
    </lineage>
</organism>
<dbReference type="SUPFAM" id="SSF117281">
    <property type="entry name" value="Kelch motif"/>
    <property type="match status" value="1"/>
</dbReference>
<name>A0A834FW03_RHOSS</name>
<gene>
    <name evidence="1" type="ORF">RHSIM_RhsimUnG0033700</name>
</gene>
<accession>A0A834FW03</accession>
<sequence length="354" mass="39741">MFSASSSPSSSRSHEKTAYVQAINLNDEEMEFYSIPVNHDVSRGEGKGSHSDKGVKGPFAQRLCCGGQQSVFVLTVIPLSNCRLPTKSSWKKRTLMRTGKVFPLIVVVYGKIFVFQGIDGPDPDPRPWAEVFDPKLGCTKDLVKVVPLDSLKPPNVGLFYPTLHHVADNVFSSICLEHFSDESPPLRRKPFDPLDHSLNHRSAMSQSSYATMVAKKQPAAPKQSPKVTIILLIDFSTPETSMKKHGRGCAKGNMAWRSGVVELNFRCVLDLTRSLRKYVRPLEIEQRLSFEIEQRLTKVIEQGLMKQIERMLNGLMRECVFKDFIALAATFDHITEIKVPRKIVVEAQNIDKGN</sequence>
<dbReference type="AlphaFoldDB" id="A0A834FW03"/>